<dbReference type="RefSeq" id="WP_070744370.1">
    <property type="nucleotide sequence ID" value="NZ_MDZA01000233.1"/>
</dbReference>
<dbReference type="OrthoDB" id="881645at2"/>
<comment type="caution">
    <text evidence="1">The sequence shown here is derived from an EMBL/GenBank/DDBJ whole genome shotgun (WGS) entry which is preliminary data.</text>
</comment>
<gene>
    <name evidence="1" type="ORF">BEN49_08245</name>
</gene>
<evidence type="ECO:0000313" key="1">
    <source>
        <dbReference type="EMBL" id="OGX89821.1"/>
    </source>
</evidence>
<name>A0A1G1TG02_9BACT</name>
<dbReference type="AlphaFoldDB" id="A0A1G1TG02"/>
<dbReference type="Proteomes" id="UP000177506">
    <property type="component" value="Unassembled WGS sequence"/>
</dbReference>
<organism evidence="1 2">
    <name type="scientific">Hymenobacter coccineus</name>
    <dbReference type="NCBI Taxonomy" id="1908235"/>
    <lineage>
        <taxon>Bacteria</taxon>
        <taxon>Pseudomonadati</taxon>
        <taxon>Bacteroidota</taxon>
        <taxon>Cytophagia</taxon>
        <taxon>Cytophagales</taxon>
        <taxon>Hymenobacteraceae</taxon>
        <taxon>Hymenobacter</taxon>
    </lineage>
</organism>
<protein>
    <submittedName>
        <fullName evidence="1">Uncharacterized protein</fullName>
    </submittedName>
</protein>
<reference evidence="1 2" key="1">
    <citation type="submission" date="2016-08" db="EMBL/GenBank/DDBJ databases">
        <title>Hymenobacter coccineus sp. nov., Hymenobacter lapidarius sp. nov. and Hymenobacter glacialis sp. nov., isolated from Antarctic soil.</title>
        <authorList>
            <person name="Sedlacek I."/>
            <person name="Kralova S."/>
            <person name="Kyrova K."/>
            <person name="Maslanova I."/>
            <person name="Stankova E."/>
            <person name="Vrbovska V."/>
            <person name="Nemec M."/>
            <person name="Bartak M."/>
            <person name="Svec P."/>
            <person name="Busse H.-J."/>
            <person name="Pantucek R."/>
        </authorList>
    </citation>
    <scope>NUCLEOTIDE SEQUENCE [LARGE SCALE GENOMIC DNA]</scope>
    <source>
        <strain evidence="1 2">CCM 8649</strain>
    </source>
</reference>
<dbReference type="EMBL" id="MDZA01000233">
    <property type="protein sequence ID" value="OGX89821.1"/>
    <property type="molecule type" value="Genomic_DNA"/>
</dbReference>
<sequence>MDVLFATMSPYEQLLHLAFADPAEAAQYLTPTARGAHDQFRAAGPPEQPFRFEQLRLGLAMSLLKLLADLGDHEESRRALAVLHRALEQSRSPQDIDRIIGREAQLFDQLYDNLYVNEQGEELLNLFGRTLDADTPHLLAEIAREGMDLARTLDFEDNADDE</sequence>
<accession>A0A1G1TG02</accession>
<evidence type="ECO:0000313" key="2">
    <source>
        <dbReference type="Proteomes" id="UP000177506"/>
    </source>
</evidence>
<keyword evidence="2" id="KW-1185">Reference proteome</keyword>
<proteinExistence type="predicted"/>